<protein>
    <recommendedName>
        <fullName evidence="1">Reverse transcriptase domain-containing protein</fullName>
    </recommendedName>
</protein>
<evidence type="ECO:0000313" key="2">
    <source>
        <dbReference type="EMBL" id="GAA0153587.1"/>
    </source>
</evidence>
<dbReference type="PANTHER" id="PTHR24559:SF444">
    <property type="entry name" value="REVERSE TRANSCRIPTASE DOMAIN-CONTAINING PROTEIN"/>
    <property type="match status" value="1"/>
</dbReference>
<keyword evidence="3" id="KW-1185">Reference proteome</keyword>
<dbReference type="SUPFAM" id="SSF56672">
    <property type="entry name" value="DNA/RNA polymerases"/>
    <property type="match status" value="1"/>
</dbReference>
<dbReference type="InterPro" id="IPR000477">
    <property type="entry name" value="RT_dom"/>
</dbReference>
<accession>A0AAV3PRN0</accession>
<dbReference type="InterPro" id="IPR053134">
    <property type="entry name" value="RNA-dir_DNA_polymerase"/>
</dbReference>
<feature type="domain" description="Reverse transcriptase" evidence="1">
    <location>
        <begin position="1"/>
        <end position="116"/>
    </location>
</feature>
<dbReference type="Pfam" id="PF00078">
    <property type="entry name" value="RVT_1"/>
    <property type="match status" value="1"/>
</dbReference>
<organism evidence="2 3">
    <name type="scientific">Lithospermum erythrorhizon</name>
    <name type="common">Purple gromwell</name>
    <name type="synonym">Lithospermum officinale var. erythrorhizon</name>
    <dbReference type="NCBI Taxonomy" id="34254"/>
    <lineage>
        <taxon>Eukaryota</taxon>
        <taxon>Viridiplantae</taxon>
        <taxon>Streptophyta</taxon>
        <taxon>Embryophyta</taxon>
        <taxon>Tracheophyta</taxon>
        <taxon>Spermatophyta</taxon>
        <taxon>Magnoliopsida</taxon>
        <taxon>eudicotyledons</taxon>
        <taxon>Gunneridae</taxon>
        <taxon>Pentapetalae</taxon>
        <taxon>asterids</taxon>
        <taxon>lamiids</taxon>
        <taxon>Boraginales</taxon>
        <taxon>Boraginaceae</taxon>
        <taxon>Boraginoideae</taxon>
        <taxon>Lithospermeae</taxon>
        <taxon>Lithospermum</taxon>
    </lineage>
</organism>
<proteinExistence type="predicted"/>
<sequence>MDNSRGYHQIRMALEDEEKTAAFITKYGLYCWKVKPFGSKNAEATYQRMVNHIFADQIGCNMEICVHDMLFKSKIKADHLANLRETFNQLRKIRLNMNYEKCSFGVVFEKFLGYMISARGIEPNPNKIEALLEMKPPNSYKEVRKLTG</sequence>
<reference evidence="2 3" key="1">
    <citation type="submission" date="2024-01" db="EMBL/GenBank/DDBJ databases">
        <title>The complete chloroplast genome sequence of Lithospermum erythrorhizon: insights into the phylogenetic relationship among Boraginaceae species and the maternal lineages of purple gromwells.</title>
        <authorList>
            <person name="Okada T."/>
            <person name="Watanabe K."/>
        </authorList>
    </citation>
    <scope>NUCLEOTIDE SEQUENCE [LARGE SCALE GENOMIC DNA]</scope>
</reference>
<comment type="caution">
    <text evidence="2">The sequence shown here is derived from an EMBL/GenBank/DDBJ whole genome shotgun (WGS) entry which is preliminary data.</text>
</comment>
<evidence type="ECO:0000313" key="3">
    <source>
        <dbReference type="Proteomes" id="UP001454036"/>
    </source>
</evidence>
<dbReference type="EMBL" id="BAABME010002210">
    <property type="protein sequence ID" value="GAA0153587.1"/>
    <property type="molecule type" value="Genomic_DNA"/>
</dbReference>
<evidence type="ECO:0000259" key="1">
    <source>
        <dbReference type="Pfam" id="PF00078"/>
    </source>
</evidence>
<name>A0AAV3PRN0_LITER</name>
<dbReference type="InterPro" id="IPR043502">
    <property type="entry name" value="DNA/RNA_pol_sf"/>
</dbReference>
<dbReference type="AlphaFoldDB" id="A0AAV3PRN0"/>
<gene>
    <name evidence="2" type="ORF">LIER_11789</name>
</gene>
<dbReference type="Proteomes" id="UP001454036">
    <property type="component" value="Unassembled WGS sequence"/>
</dbReference>
<dbReference type="Gene3D" id="3.30.70.270">
    <property type="match status" value="1"/>
</dbReference>
<dbReference type="InterPro" id="IPR043128">
    <property type="entry name" value="Rev_trsase/Diguanyl_cyclase"/>
</dbReference>
<dbReference type="CDD" id="cd01647">
    <property type="entry name" value="RT_LTR"/>
    <property type="match status" value="1"/>
</dbReference>
<dbReference type="PANTHER" id="PTHR24559">
    <property type="entry name" value="TRANSPOSON TY3-I GAG-POL POLYPROTEIN"/>
    <property type="match status" value="1"/>
</dbReference>